<evidence type="ECO:0008006" key="5">
    <source>
        <dbReference type="Google" id="ProtNLM"/>
    </source>
</evidence>
<feature type="region of interest" description="Disordered" evidence="1">
    <location>
        <begin position="22"/>
        <end position="41"/>
    </location>
</feature>
<evidence type="ECO:0000256" key="1">
    <source>
        <dbReference type="SAM" id="MobiDB-lite"/>
    </source>
</evidence>
<dbReference type="EMBL" id="MHLP01000034">
    <property type="protein sequence ID" value="OGZ11676.1"/>
    <property type="molecule type" value="Genomic_DNA"/>
</dbReference>
<protein>
    <recommendedName>
        <fullName evidence="5">DUF11 domain-containing protein</fullName>
    </recommendedName>
</protein>
<keyword evidence="2" id="KW-0812">Transmembrane</keyword>
<reference evidence="3 4" key="1">
    <citation type="journal article" date="2016" name="Nat. Commun.">
        <title>Thousands of microbial genomes shed light on interconnected biogeochemical processes in an aquifer system.</title>
        <authorList>
            <person name="Anantharaman K."/>
            <person name="Brown C.T."/>
            <person name="Hug L.A."/>
            <person name="Sharon I."/>
            <person name="Castelle C.J."/>
            <person name="Probst A.J."/>
            <person name="Thomas B.C."/>
            <person name="Singh A."/>
            <person name="Wilkins M.J."/>
            <person name="Karaoz U."/>
            <person name="Brodie E.L."/>
            <person name="Williams K.H."/>
            <person name="Hubbard S.S."/>
            <person name="Banfield J.F."/>
        </authorList>
    </citation>
    <scope>NUCLEOTIDE SEQUENCE [LARGE SCALE GENOMIC DNA]</scope>
</reference>
<dbReference type="Proteomes" id="UP000178534">
    <property type="component" value="Unassembled WGS sequence"/>
</dbReference>
<evidence type="ECO:0000256" key="2">
    <source>
        <dbReference type="SAM" id="Phobius"/>
    </source>
</evidence>
<dbReference type="AlphaFoldDB" id="A0A1G2DDL4"/>
<comment type="caution">
    <text evidence="3">The sequence shown here is derived from an EMBL/GenBank/DDBJ whole genome shotgun (WGS) entry which is preliminary data.</text>
</comment>
<proteinExistence type="predicted"/>
<feature type="transmembrane region" description="Helical" evidence="2">
    <location>
        <begin position="70"/>
        <end position="91"/>
    </location>
</feature>
<accession>A0A1G2DDL4</accession>
<keyword evidence="2" id="KW-0472">Membrane</keyword>
<sequence>MLYYKNMENEYENSRIERLKRGLYSPGGDGTSKEHGAELSPSDIELEKNWKDTTIIKDPSVLRTGPKVGVLKILVILSIVTVLLSGGYLVYKYFDPLANPSEKNISITFDVPPGATPGIPADIVVHVVNKNRVPLESAGLSIVYPSGTRSADSPDQDLRDEKKSFGTIRAGEAVNYRTKAIFLGEEKNEKEIKAVLEYRFAGMNSSFTKERTHSIEMLAAPINLTVEMLKEINAGQPLELSVTAFSNTVIPLRDVFVKVEYPLGFTFTSADPKPDFGSNIWRVGTLLPSEKFQLKIRGIFSGAEGEEKVFHTSAGVGSDKTARDIDTFYNKVLSALSLTRSFIGIDLLLNGKLAKDTTIPFGTRVDGKILWRNNLDTKIEQAQIEVRLSGVALNRPSINAGSGGFYRSSDNTIIWDSRGNRDLALLETGAQGTVSFSFQPLPPVSGNQALLNPTITAEITVRGRRIAETGVPEEVKSVIVENVRVSSQVQFASRAVYYVGPFVNSGPIPPRVEQETTYTVIWSIVNTSNSINNTEVRAVLPIYVEWYGSVSPGTENLTYNQNTNEVVWTAGNIPAGTGIDKPPREVAFQVVLTPSLSQLRSAPALVTQIRLSATDAFTGVLLEQNKSDITTDLSTDPKALRDTDLVVP</sequence>
<name>A0A1G2DDL4_9BACT</name>
<evidence type="ECO:0000313" key="3">
    <source>
        <dbReference type="EMBL" id="OGZ11676.1"/>
    </source>
</evidence>
<keyword evidence="2" id="KW-1133">Transmembrane helix</keyword>
<dbReference type="STRING" id="1798665.A2942_00720"/>
<gene>
    <name evidence="3" type="ORF">A2942_00720</name>
</gene>
<evidence type="ECO:0000313" key="4">
    <source>
        <dbReference type="Proteomes" id="UP000178534"/>
    </source>
</evidence>
<organism evidence="3 4">
    <name type="scientific">Candidatus Lloydbacteria bacterium RIFCSPLOWO2_01_FULL_50_20</name>
    <dbReference type="NCBI Taxonomy" id="1798665"/>
    <lineage>
        <taxon>Bacteria</taxon>
        <taxon>Candidatus Lloydiibacteriota</taxon>
    </lineage>
</organism>